<organism evidence="1">
    <name type="scientific">Streptococcus iners</name>
    <dbReference type="NCBI Taxonomy" id="3028084"/>
    <lineage>
        <taxon>Bacteria</taxon>
        <taxon>Bacillati</taxon>
        <taxon>Bacillota</taxon>
        <taxon>Bacilli</taxon>
        <taxon>Lactobacillales</taxon>
        <taxon>Streptococcaceae</taxon>
        <taxon>Streptococcus</taxon>
    </lineage>
</organism>
<gene>
    <name evidence="1" type="ORF">PW252_02280</name>
</gene>
<protein>
    <submittedName>
        <fullName evidence="1">Uncharacterized protein</fullName>
    </submittedName>
</protein>
<reference evidence="1" key="1">
    <citation type="submission" date="2023-02" db="EMBL/GenBank/DDBJ databases">
        <title>Streptococcus sp. Genome Sequencing and Assembly.</title>
        <authorList>
            <person name="Shore S.M."/>
            <person name="Nicholson T.L."/>
        </authorList>
    </citation>
    <scope>NUCLEOTIDE SEQUENCE</scope>
    <source>
        <strain evidence="1">29887</strain>
    </source>
</reference>
<accession>A0AA96W0W2</accession>
<name>A0AA96W0W2_9STRE</name>
<evidence type="ECO:0000313" key="1">
    <source>
        <dbReference type="EMBL" id="WNY51510.1"/>
    </source>
</evidence>
<dbReference type="RefSeq" id="WP_248051650.1">
    <property type="nucleotide sequence ID" value="NZ_CP118735.1"/>
</dbReference>
<sequence length="49" mass="5734">MQISIVDTVVGNKGFYWVEGDTLFLASHLTEEQKQKYIEQVRKKNGKEF</sequence>
<proteinExistence type="predicted"/>
<dbReference type="AlphaFoldDB" id="A0AA96W0W2"/>
<dbReference type="EMBL" id="CP118735">
    <property type="protein sequence ID" value="WNY51510.1"/>
    <property type="molecule type" value="Genomic_DNA"/>
</dbReference>
<dbReference type="KEGG" id="sins:PW252_02280"/>